<evidence type="ECO:0000313" key="4">
    <source>
        <dbReference type="Proteomes" id="UP000037146"/>
    </source>
</evidence>
<evidence type="ECO:0000313" key="3">
    <source>
        <dbReference type="EMBL" id="KMY51939.1"/>
    </source>
</evidence>
<feature type="compositionally biased region" description="Low complexity" evidence="1">
    <location>
        <begin position="48"/>
        <end position="76"/>
    </location>
</feature>
<feature type="signal peptide" evidence="2">
    <location>
        <begin position="1"/>
        <end position="21"/>
    </location>
</feature>
<evidence type="ECO:0000256" key="2">
    <source>
        <dbReference type="SAM" id="SignalP"/>
    </source>
</evidence>
<name>A0A0K9GYY8_9BACI</name>
<dbReference type="STRING" id="1679170.AC625_22435"/>
<organism evidence="3 4">
    <name type="scientific">Peribacillus loiseleuriae</name>
    <dbReference type="NCBI Taxonomy" id="1679170"/>
    <lineage>
        <taxon>Bacteria</taxon>
        <taxon>Bacillati</taxon>
        <taxon>Bacillota</taxon>
        <taxon>Bacilli</taxon>
        <taxon>Bacillales</taxon>
        <taxon>Bacillaceae</taxon>
        <taxon>Peribacillus</taxon>
    </lineage>
</organism>
<protein>
    <recommendedName>
        <fullName evidence="5">Lipoprotein</fullName>
    </recommendedName>
</protein>
<keyword evidence="2" id="KW-0732">Signal</keyword>
<dbReference type="Proteomes" id="UP000037146">
    <property type="component" value="Unassembled WGS sequence"/>
</dbReference>
<evidence type="ECO:0008006" key="5">
    <source>
        <dbReference type="Google" id="ProtNLM"/>
    </source>
</evidence>
<keyword evidence="4" id="KW-1185">Reference proteome</keyword>
<dbReference type="PATRIC" id="fig|1679170.3.peg.5061"/>
<comment type="caution">
    <text evidence="3">The sequence shown here is derived from an EMBL/GenBank/DDBJ whole genome shotgun (WGS) entry which is preliminary data.</text>
</comment>
<feature type="region of interest" description="Disordered" evidence="1">
    <location>
        <begin position="25"/>
        <end position="84"/>
    </location>
</feature>
<accession>A0A0K9GYY8</accession>
<evidence type="ECO:0000256" key="1">
    <source>
        <dbReference type="SAM" id="MobiDB-lite"/>
    </source>
</evidence>
<dbReference type="OrthoDB" id="9987008at2"/>
<sequence>MVKKRILALLGCSFLSMMMLAGCATTKNNPAPEQTPTDNNLNQPTKEVNPNVNPNDNTNPNGTDTNLNGTDTNMNDTLKHKEHK</sequence>
<gene>
    <name evidence="3" type="ORF">AC625_22435</name>
</gene>
<dbReference type="EMBL" id="LFZW01000001">
    <property type="protein sequence ID" value="KMY51939.1"/>
    <property type="molecule type" value="Genomic_DNA"/>
</dbReference>
<feature type="chain" id="PRO_5039242191" description="Lipoprotein" evidence="2">
    <location>
        <begin position="22"/>
        <end position="84"/>
    </location>
</feature>
<dbReference type="RefSeq" id="WP_049683299.1">
    <property type="nucleotide sequence ID" value="NZ_LFZW01000001.1"/>
</dbReference>
<dbReference type="AlphaFoldDB" id="A0A0K9GYY8"/>
<reference evidence="4" key="1">
    <citation type="submission" date="2015-07" db="EMBL/GenBank/DDBJ databases">
        <title>Genome sequencing project for genomic taxonomy and phylogenomics of Bacillus-like bacteria.</title>
        <authorList>
            <person name="Liu B."/>
            <person name="Wang J."/>
            <person name="Zhu Y."/>
            <person name="Liu G."/>
            <person name="Chen Q."/>
            <person name="Chen Z."/>
            <person name="Lan J."/>
            <person name="Che J."/>
            <person name="Ge C."/>
            <person name="Shi H."/>
            <person name="Pan Z."/>
            <person name="Liu X."/>
        </authorList>
    </citation>
    <scope>NUCLEOTIDE SEQUENCE [LARGE SCALE GENOMIC DNA]</scope>
    <source>
        <strain evidence="4">FJAT-27997</strain>
    </source>
</reference>
<feature type="compositionally biased region" description="Polar residues" evidence="1">
    <location>
        <begin position="25"/>
        <end position="46"/>
    </location>
</feature>
<dbReference type="PROSITE" id="PS51257">
    <property type="entry name" value="PROKAR_LIPOPROTEIN"/>
    <property type="match status" value="1"/>
</dbReference>
<proteinExistence type="predicted"/>